<dbReference type="PANTHER" id="PTHR43656:SF2">
    <property type="entry name" value="BINDING OXIDOREDUCTASE, PUTATIVE (AFU_ORTHOLOGUE AFUA_2G08260)-RELATED"/>
    <property type="match status" value="1"/>
</dbReference>
<name>F0T848_METLA</name>
<reference evidence="5" key="1">
    <citation type="submission" date="2011-02" db="EMBL/GenBank/DDBJ databases">
        <title>Complete sequence of Methanobacterium sp. AL-21.</title>
        <authorList>
            <consortium name="US DOE Joint Genome Institute"/>
            <person name="Lucas S."/>
            <person name="Copeland A."/>
            <person name="Lapidus A."/>
            <person name="Cheng J.-F."/>
            <person name="Goodwin L."/>
            <person name="Pitluck S."/>
            <person name="Chertkov O."/>
            <person name="Detter J.C."/>
            <person name="Han C."/>
            <person name="Tapia R."/>
            <person name="Land M."/>
            <person name="Hauser L."/>
            <person name="Kyrpides N."/>
            <person name="Ivanova N."/>
            <person name="Mikhailova N."/>
            <person name="Pagani I."/>
            <person name="Cadillo-Quiroz H."/>
            <person name="Imachi H."/>
            <person name="Zinder S."/>
            <person name="Liu W."/>
            <person name="Woyke T."/>
        </authorList>
    </citation>
    <scope>NUCLEOTIDE SEQUENCE [LARGE SCALE GENOMIC DNA]</scope>
    <source>
        <strain evidence="5">AL-21</strain>
    </source>
</reference>
<dbReference type="PANTHER" id="PTHR43656">
    <property type="entry name" value="BINDING OXIDOREDUCTASE, PUTATIVE (AFU_ORTHOLOGUE AFUA_2G08260)-RELATED"/>
    <property type="match status" value="1"/>
</dbReference>
<sequence length="346" mass="38608">MKSLFETTEISGMELKNRFICSAIWEGLADDEGHVTQELIHHYHKLAEGGVGTIITGFSNVMDFDKPTHNMNGIYNDSFIQEYEELIEKVHGHRVNIIMQIVHGGTKWGPSAVKHKATGTVPKEMTTDEINAVTQAFGEAALRVKNAGFDGVQIHAAHGFLLSMFLNPYYNVRTDEYGGSIDNRARIVYETYKSVRDAVGPDFPVFIKVNCKDFMDEGLTFEDSLHVCKKLADMGINMIEVSGGSYSSRDGEGPMRNTENNESYFMDYASKIAEEVDVSVALVGGNRRIEKMTEILNTTQIDYFSMARPFIHEPGLINKWMEHDLDSSECVSCHACNGISGGCVFK</sequence>
<gene>
    <name evidence="4" type="ordered locus">Metbo_1436</name>
</gene>
<reference evidence="4 5" key="2">
    <citation type="journal article" date="2014" name="Int. J. Syst. Evol. Microbiol.">
        <title>Methanobacterium paludis sp. nov. and a novel strain of Methanobacterium lacus isolated from northern peatlands.</title>
        <authorList>
            <person name="Cadillo-Quiroz H."/>
            <person name="Brauer S.L."/>
            <person name="Goodson N."/>
            <person name="Yavitt J.B."/>
            <person name="Zinder S.H."/>
        </authorList>
    </citation>
    <scope>NUCLEOTIDE SEQUENCE [LARGE SCALE GENOMIC DNA]</scope>
    <source>
        <strain evidence="4 5">AL-21</strain>
    </source>
</reference>
<evidence type="ECO:0000313" key="5">
    <source>
        <dbReference type="Proteomes" id="UP000007490"/>
    </source>
</evidence>
<dbReference type="STRING" id="877455.Metbo_1436"/>
<evidence type="ECO:0000256" key="2">
    <source>
        <dbReference type="ARBA" id="ARBA00023002"/>
    </source>
</evidence>
<evidence type="ECO:0000256" key="1">
    <source>
        <dbReference type="ARBA" id="ARBA00022630"/>
    </source>
</evidence>
<dbReference type="InterPro" id="IPR051799">
    <property type="entry name" value="NADH_flavin_oxidoreductase"/>
</dbReference>
<accession>F0T848</accession>
<dbReference type="GeneID" id="10277887"/>
<dbReference type="GO" id="GO:0010181">
    <property type="term" value="F:FMN binding"/>
    <property type="evidence" value="ECO:0007669"/>
    <property type="project" value="InterPro"/>
</dbReference>
<keyword evidence="2 4" id="KW-0560">Oxidoreductase</keyword>
<evidence type="ECO:0000313" key="4">
    <source>
        <dbReference type="EMBL" id="ADZ09674.1"/>
    </source>
</evidence>
<dbReference type="RefSeq" id="WP_013645025.1">
    <property type="nucleotide sequence ID" value="NC_015216.1"/>
</dbReference>
<dbReference type="KEGG" id="mel:Metbo_1436"/>
<dbReference type="eggNOG" id="arCOG00615">
    <property type="taxonomic scope" value="Archaea"/>
</dbReference>
<dbReference type="EC" id="1.6.99.1" evidence="4"/>
<dbReference type="InterPro" id="IPR013785">
    <property type="entry name" value="Aldolase_TIM"/>
</dbReference>
<protein>
    <submittedName>
        <fullName evidence="4">NADPH dehydrogenase</fullName>
        <ecNumber evidence="4">1.6.99.1</ecNumber>
    </submittedName>
</protein>
<dbReference type="HOGENOM" id="CLU_012153_2_3_2"/>
<dbReference type="Pfam" id="PF00724">
    <property type="entry name" value="Oxidored_FMN"/>
    <property type="match status" value="1"/>
</dbReference>
<dbReference type="SUPFAM" id="SSF51395">
    <property type="entry name" value="FMN-linked oxidoreductases"/>
    <property type="match status" value="1"/>
</dbReference>
<dbReference type="Gene3D" id="3.20.20.70">
    <property type="entry name" value="Aldolase class I"/>
    <property type="match status" value="1"/>
</dbReference>
<keyword evidence="1" id="KW-0285">Flavoprotein</keyword>
<organism evidence="4 5">
    <name type="scientific">Methanobacterium lacus (strain AL-21)</name>
    <dbReference type="NCBI Taxonomy" id="877455"/>
    <lineage>
        <taxon>Archaea</taxon>
        <taxon>Methanobacteriati</taxon>
        <taxon>Methanobacteriota</taxon>
        <taxon>Methanomada group</taxon>
        <taxon>Methanobacteria</taxon>
        <taxon>Methanobacteriales</taxon>
        <taxon>Methanobacteriaceae</taxon>
        <taxon>Methanobacterium</taxon>
    </lineage>
</organism>
<dbReference type="EMBL" id="CP002551">
    <property type="protein sequence ID" value="ADZ09674.1"/>
    <property type="molecule type" value="Genomic_DNA"/>
</dbReference>
<dbReference type="InterPro" id="IPR001155">
    <property type="entry name" value="OxRdtase_FMN_N"/>
</dbReference>
<dbReference type="GO" id="GO:0003959">
    <property type="term" value="F:NADPH dehydrogenase activity"/>
    <property type="evidence" value="ECO:0007669"/>
    <property type="project" value="UniProtKB-EC"/>
</dbReference>
<dbReference type="AlphaFoldDB" id="F0T848"/>
<dbReference type="OrthoDB" id="122964at2157"/>
<keyword evidence="5" id="KW-1185">Reference proteome</keyword>
<evidence type="ECO:0000259" key="3">
    <source>
        <dbReference type="Pfam" id="PF00724"/>
    </source>
</evidence>
<proteinExistence type="predicted"/>
<feature type="domain" description="NADH:flavin oxidoreductase/NADH oxidase N-terminal" evidence="3">
    <location>
        <begin position="3"/>
        <end position="321"/>
    </location>
</feature>
<dbReference type="CDD" id="cd02803">
    <property type="entry name" value="OYE_like_FMN_family"/>
    <property type="match status" value="1"/>
</dbReference>
<dbReference type="Proteomes" id="UP000007490">
    <property type="component" value="Chromosome"/>
</dbReference>